<feature type="non-terminal residue" evidence="1">
    <location>
        <position position="52"/>
    </location>
</feature>
<sequence length="52" mass="5921">MGYLIALEKNRKTRSQHTSPIKHYATQSSISHTFLGNDILLPNKIVIPIYNP</sequence>
<dbReference type="EMBL" id="UINC01187282">
    <property type="protein sequence ID" value="SVD99925.1"/>
    <property type="molecule type" value="Genomic_DNA"/>
</dbReference>
<protein>
    <submittedName>
        <fullName evidence="1">Uncharacterized protein</fullName>
    </submittedName>
</protein>
<reference evidence="1" key="1">
    <citation type="submission" date="2018-05" db="EMBL/GenBank/DDBJ databases">
        <authorList>
            <person name="Lanie J.A."/>
            <person name="Ng W.-L."/>
            <person name="Kazmierczak K.M."/>
            <person name="Andrzejewski T.M."/>
            <person name="Davidsen T.M."/>
            <person name="Wayne K.J."/>
            <person name="Tettelin H."/>
            <person name="Glass J.I."/>
            <person name="Rusch D."/>
            <person name="Podicherti R."/>
            <person name="Tsui H.-C.T."/>
            <person name="Winkler M.E."/>
        </authorList>
    </citation>
    <scope>NUCLEOTIDE SEQUENCE</scope>
</reference>
<name>A0A382ZY57_9ZZZZ</name>
<gene>
    <name evidence="1" type="ORF">METZ01_LOCUS452779</name>
</gene>
<evidence type="ECO:0000313" key="1">
    <source>
        <dbReference type="EMBL" id="SVD99925.1"/>
    </source>
</evidence>
<proteinExistence type="predicted"/>
<organism evidence="1">
    <name type="scientific">marine metagenome</name>
    <dbReference type="NCBI Taxonomy" id="408172"/>
    <lineage>
        <taxon>unclassified sequences</taxon>
        <taxon>metagenomes</taxon>
        <taxon>ecological metagenomes</taxon>
    </lineage>
</organism>
<dbReference type="AlphaFoldDB" id="A0A382ZY57"/>
<accession>A0A382ZY57</accession>